<dbReference type="PANTHER" id="PTHR32432">
    <property type="entry name" value="CELL DIVISION PROTEIN FTSA-RELATED"/>
    <property type="match status" value="1"/>
</dbReference>
<dbReference type="GO" id="GO:0051301">
    <property type="term" value="P:cell division"/>
    <property type="evidence" value="ECO:0007669"/>
    <property type="project" value="InterPro"/>
</dbReference>
<evidence type="ECO:0000259" key="1">
    <source>
        <dbReference type="SMART" id="SM00842"/>
    </source>
</evidence>
<evidence type="ECO:0000313" key="3">
    <source>
        <dbReference type="Proteomes" id="UP000230970"/>
    </source>
</evidence>
<reference evidence="3" key="1">
    <citation type="submission" date="2017-09" db="EMBL/GenBank/DDBJ databases">
        <title>Depth-based differentiation of microbial function through sediment-hosted aquifers and enrichment of novel symbionts in the deep terrestrial subsurface.</title>
        <authorList>
            <person name="Probst A.J."/>
            <person name="Ladd B."/>
            <person name="Jarett J.K."/>
            <person name="Geller-Mcgrath D.E."/>
            <person name="Sieber C.M.K."/>
            <person name="Emerson J.B."/>
            <person name="Anantharaman K."/>
            <person name="Thomas B.C."/>
            <person name="Malmstrom R."/>
            <person name="Stieglmeier M."/>
            <person name="Klingl A."/>
            <person name="Woyke T."/>
            <person name="Ryan C.M."/>
            <person name="Banfield J.F."/>
        </authorList>
    </citation>
    <scope>NUCLEOTIDE SEQUENCE [LARGE SCALE GENOMIC DNA]</scope>
</reference>
<dbReference type="Gene3D" id="3.30.1490.300">
    <property type="match status" value="1"/>
</dbReference>
<comment type="caution">
    <text evidence="2">The sequence shown here is derived from an EMBL/GenBank/DDBJ whole genome shotgun (WGS) entry which is preliminary data.</text>
</comment>
<evidence type="ECO:0000313" key="2">
    <source>
        <dbReference type="EMBL" id="PIZ41971.1"/>
    </source>
</evidence>
<dbReference type="SUPFAM" id="SSF53067">
    <property type="entry name" value="Actin-like ATPase domain"/>
    <property type="match status" value="2"/>
</dbReference>
<dbReference type="AlphaFoldDB" id="A0A2M7TAJ5"/>
<dbReference type="InterPro" id="IPR050696">
    <property type="entry name" value="FtsA/MreB"/>
</dbReference>
<organism evidence="2 3">
    <name type="scientific">candidate division WWE3 bacterium CG_4_10_14_0_2_um_filter_42_8</name>
    <dbReference type="NCBI Taxonomy" id="1975074"/>
    <lineage>
        <taxon>Bacteria</taxon>
        <taxon>Katanobacteria</taxon>
    </lineage>
</organism>
<dbReference type="InterPro" id="IPR043129">
    <property type="entry name" value="ATPase_NBD"/>
</dbReference>
<accession>A0A2M7TAJ5</accession>
<proteinExistence type="predicted"/>
<feature type="domain" description="SHS2" evidence="1">
    <location>
        <begin position="16"/>
        <end position="218"/>
    </location>
</feature>
<dbReference type="EMBL" id="PFNJ01000090">
    <property type="protein sequence ID" value="PIZ41971.1"/>
    <property type="molecule type" value="Genomic_DNA"/>
</dbReference>
<feature type="non-terminal residue" evidence="2">
    <location>
        <position position="356"/>
    </location>
</feature>
<dbReference type="InterPro" id="IPR003494">
    <property type="entry name" value="SHS2_FtsA"/>
</dbReference>
<dbReference type="Gene3D" id="3.30.420.40">
    <property type="match status" value="2"/>
</dbReference>
<sequence length="356" mass="38992">MALKLFKRPEKKDEPFLALDIGTESVKALIFTLDEERAVVKGFGEQKQGLTQMRGGTIANLPGVCENCEVAISQASLQAGVSPERVIIGLAGPTIKGFSTFFRFERTDPETKITPAEFQEIINRVQEASFESAVEEEKYETGSDNLNLKLTNSSVISVKIDNFEVPTPLNFKGKEIEIGFFSAYTSTVQLETLESLADELGLLIYSISAEPFSLVSGILPAERESLAGVILDLGGTVTDVILVKQGRILGTKVLPLGGRMISQRIADLLSLPFEEAESKKIQYSQNEIEPTLKRKIKEVVSQEVDLWIGGVERAIKNFTEEVLPAQFLICGGGASLPEIKTALLAHPWSKKLPFSQ</sequence>
<name>A0A2M7TAJ5_UNCKA</name>
<gene>
    <name evidence="2" type="ORF">COY34_03690</name>
</gene>
<protein>
    <recommendedName>
        <fullName evidence="1">SHS2 domain-containing protein</fullName>
    </recommendedName>
</protein>
<dbReference type="SMART" id="SM00842">
    <property type="entry name" value="FtsA"/>
    <property type="match status" value="1"/>
</dbReference>
<dbReference type="Pfam" id="PF14450">
    <property type="entry name" value="FtsA"/>
    <property type="match status" value="1"/>
</dbReference>
<dbReference type="Proteomes" id="UP000230970">
    <property type="component" value="Unassembled WGS sequence"/>
</dbReference>